<reference evidence="1" key="1">
    <citation type="journal article" date="2017" name="Gigascience">
        <title>The genome draft of coconut (Cocos nucifera).</title>
        <authorList>
            <person name="Xiao Y."/>
            <person name="Xu P."/>
            <person name="Fan H."/>
            <person name="Baudouin L."/>
            <person name="Xia W."/>
            <person name="Bocs S."/>
            <person name="Xu J."/>
            <person name="Li Q."/>
            <person name="Guo A."/>
            <person name="Zhou L."/>
            <person name="Li J."/>
            <person name="Wu Y."/>
            <person name="Ma Z."/>
            <person name="Armero A."/>
            <person name="Issali A.E."/>
            <person name="Liu N."/>
            <person name="Peng M."/>
            <person name="Yang Y."/>
        </authorList>
    </citation>
    <scope>NUCLEOTIDE SEQUENCE</scope>
    <source>
        <tissue evidence="1">Spear leaf of Hainan Tall coconut</tissue>
    </source>
</reference>
<sequence>MARYMASFFAGSRHHHRRIRSPSSDSCSPGFHCARASSPLDPTPPRCLQPPDPQPPHYRCFFFHSGQLSLHAHLLAAFHQPPSPVGRLSRMRTLLSCTTTGINTATYDVLAREEDHLPRPPDRP</sequence>
<evidence type="ECO:0000313" key="2">
    <source>
        <dbReference type="Proteomes" id="UP000797356"/>
    </source>
</evidence>
<accession>A0A8K0IDR9</accession>
<protein>
    <submittedName>
        <fullName evidence="1">Uncharacterized protein</fullName>
    </submittedName>
</protein>
<organism evidence="1 2">
    <name type="scientific">Cocos nucifera</name>
    <name type="common">Coconut palm</name>
    <dbReference type="NCBI Taxonomy" id="13894"/>
    <lineage>
        <taxon>Eukaryota</taxon>
        <taxon>Viridiplantae</taxon>
        <taxon>Streptophyta</taxon>
        <taxon>Embryophyta</taxon>
        <taxon>Tracheophyta</taxon>
        <taxon>Spermatophyta</taxon>
        <taxon>Magnoliopsida</taxon>
        <taxon>Liliopsida</taxon>
        <taxon>Arecaceae</taxon>
        <taxon>Arecoideae</taxon>
        <taxon>Cocoseae</taxon>
        <taxon>Attaleinae</taxon>
        <taxon>Cocos</taxon>
    </lineage>
</organism>
<keyword evidence="2" id="KW-1185">Reference proteome</keyword>
<proteinExistence type="predicted"/>
<evidence type="ECO:0000313" key="1">
    <source>
        <dbReference type="EMBL" id="KAG1348035.1"/>
    </source>
</evidence>
<gene>
    <name evidence="1" type="ORF">COCNU_06G018640</name>
</gene>
<comment type="caution">
    <text evidence="1">The sequence shown here is derived from an EMBL/GenBank/DDBJ whole genome shotgun (WGS) entry which is preliminary data.</text>
</comment>
<dbReference type="AlphaFoldDB" id="A0A8K0IDR9"/>
<dbReference type="EMBL" id="CM017877">
    <property type="protein sequence ID" value="KAG1348035.1"/>
    <property type="molecule type" value="Genomic_DNA"/>
</dbReference>
<name>A0A8K0IDR9_COCNU</name>
<reference evidence="1" key="2">
    <citation type="submission" date="2019-07" db="EMBL/GenBank/DDBJ databases">
        <authorList>
            <person name="Yang Y."/>
            <person name="Bocs S."/>
            <person name="Baudouin L."/>
        </authorList>
    </citation>
    <scope>NUCLEOTIDE SEQUENCE</scope>
    <source>
        <tissue evidence="1">Spear leaf of Hainan Tall coconut</tissue>
    </source>
</reference>
<dbReference type="Proteomes" id="UP000797356">
    <property type="component" value="Chromosome 6"/>
</dbReference>